<keyword evidence="18" id="KW-1185">Reference proteome</keyword>
<feature type="binding site" evidence="12">
    <location>
        <position position="279"/>
    </location>
    <ligand>
        <name>NAD(+)</name>
        <dbReference type="ChEBI" id="CHEBI:57540"/>
    </ligand>
</feature>
<dbReference type="Pfam" id="PF02852">
    <property type="entry name" value="Pyr_redox_dim"/>
    <property type="match status" value="1"/>
</dbReference>
<keyword evidence="4 14" id="KW-0285">Flavoprotein</keyword>
<evidence type="ECO:0000256" key="10">
    <source>
        <dbReference type="ARBA" id="ARBA00049187"/>
    </source>
</evidence>
<dbReference type="KEGG" id="hbs:IPV69_05350"/>
<dbReference type="Pfam" id="PF07992">
    <property type="entry name" value="Pyr_redox_2"/>
    <property type="match status" value="1"/>
</dbReference>
<dbReference type="PRINTS" id="PR00368">
    <property type="entry name" value="FADPNR"/>
</dbReference>
<dbReference type="InterPro" id="IPR050151">
    <property type="entry name" value="Class-I_Pyr_Nuc-Dis_Oxidored"/>
</dbReference>
<comment type="miscellaneous">
    <text evidence="14">The active site is a redox-active disulfide bond.</text>
</comment>
<comment type="catalytic activity">
    <reaction evidence="10 14">
        <text>N(6)-[(R)-dihydrolipoyl]-L-lysyl-[protein] + NAD(+) = N(6)-[(R)-lipoyl]-L-lysyl-[protein] + NADH + H(+)</text>
        <dbReference type="Rhea" id="RHEA:15045"/>
        <dbReference type="Rhea" id="RHEA-COMP:10474"/>
        <dbReference type="Rhea" id="RHEA-COMP:10475"/>
        <dbReference type="ChEBI" id="CHEBI:15378"/>
        <dbReference type="ChEBI" id="CHEBI:57540"/>
        <dbReference type="ChEBI" id="CHEBI:57945"/>
        <dbReference type="ChEBI" id="CHEBI:83099"/>
        <dbReference type="ChEBI" id="CHEBI:83100"/>
        <dbReference type="EC" id="1.8.1.4"/>
    </reaction>
</comment>
<dbReference type="Gene3D" id="3.30.390.30">
    <property type="match status" value="1"/>
</dbReference>
<dbReference type="InterPro" id="IPR036188">
    <property type="entry name" value="FAD/NAD-bd_sf"/>
</dbReference>
<dbReference type="EC" id="1.8.1.4" evidence="2 14"/>
<feature type="disulfide bond" description="Redox-active" evidence="13">
    <location>
        <begin position="50"/>
        <end position="55"/>
    </location>
</feature>
<evidence type="ECO:0000256" key="11">
    <source>
        <dbReference type="PIRSR" id="PIRSR000350-2"/>
    </source>
</evidence>
<feature type="binding site" evidence="12">
    <location>
        <position position="320"/>
    </location>
    <ligand>
        <name>FAD</name>
        <dbReference type="ChEBI" id="CHEBI:57692"/>
    </ligand>
</feature>
<evidence type="ECO:0000256" key="5">
    <source>
        <dbReference type="ARBA" id="ARBA00022827"/>
    </source>
</evidence>
<dbReference type="InterPro" id="IPR023753">
    <property type="entry name" value="FAD/NAD-binding_dom"/>
</dbReference>
<evidence type="ECO:0000256" key="7">
    <source>
        <dbReference type="ARBA" id="ARBA00023027"/>
    </source>
</evidence>
<dbReference type="GO" id="GO:0004148">
    <property type="term" value="F:dihydrolipoyl dehydrogenase (NADH) activity"/>
    <property type="evidence" value="ECO:0007669"/>
    <property type="project" value="UniProtKB-EC"/>
</dbReference>
<evidence type="ECO:0000256" key="13">
    <source>
        <dbReference type="PIRSR" id="PIRSR000350-4"/>
    </source>
</evidence>
<dbReference type="InterPro" id="IPR006258">
    <property type="entry name" value="Lipoamide_DH"/>
</dbReference>
<evidence type="ECO:0000256" key="3">
    <source>
        <dbReference type="ARBA" id="ARBA00016961"/>
    </source>
</evidence>
<feature type="binding site" evidence="12">
    <location>
        <begin position="326"/>
        <end position="329"/>
    </location>
    <ligand>
        <name>FAD</name>
        <dbReference type="ChEBI" id="CHEBI:57692"/>
    </ligand>
</feature>
<feature type="binding site" evidence="12">
    <location>
        <begin position="152"/>
        <end position="154"/>
    </location>
    <ligand>
        <name>FAD</name>
        <dbReference type="ChEBI" id="CHEBI:57692"/>
    </ligand>
</feature>
<name>A0A7M2WZ85_9BACT</name>
<comment type="similarity">
    <text evidence="1 14">Belongs to the class-I pyridine nucleotide-disulfide oxidoreductase family.</text>
</comment>
<organism evidence="17 18">
    <name type="scientific">Humisphaera borealis</name>
    <dbReference type="NCBI Taxonomy" id="2807512"/>
    <lineage>
        <taxon>Bacteria</taxon>
        <taxon>Pseudomonadati</taxon>
        <taxon>Planctomycetota</taxon>
        <taxon>Phycisphaerae</taxon>
        <taxon>Tepidisphaerales</taxon>
        <taxon>Tepidisphaeraceae</taxon>
        <taxon>Humisphaera</taxon>
    </lineage>
</organism>
<dbReference type="AlphaFoldDB" id="A0A7M2WZ85"/>
<dbReference type="InterPro" id="IPR004099">
    <property type="entry name" value="Pyr_nucl-diS_OxRdtase_dimer"/>
</dbReference>
<keyword evidence="8" id="KW-1015">Disulfide bond</keyword>
<gene>
    <name evidence="17" type="primary">lpdA</name>
    <name evidence="17" type="ORF">IPV69_05350</name>
</gene>
<dbReference type="PROSITE" id="PS00076">
    <property type="entry name" value="PYRIDINE_REDOX_1"/>
    <property type="match status" value="1"/>
</dbReference>
<dbReference type="GO" id="GO:0005737">
    <property type="term" value="C:cytoplasm"/>
    <property type="evidence" value="ECO:0007669"/>
    <property type="project" value="UniProtKB-ARBA"/>
</dbReference>
<feature type="binding site" evidence="12">
    <location>
        <position position="212"/>
    </location>
    <ligand>
        <name>NAD(+)</name>
        <dbReference type="ChEBI" id="CHEBI:57540"/>
    </ligand>
</feature>
<proteinExistence type="inferred from homology"/>
<keyword evidence="7 12" id="KW-0520">NAD</keyword>
<feature type="binding site" evidence="12">
    <location>
        <position position="59"/>
    </location>
    <ligand>
        <name>FAD</name>
        <dbReference type="ChEBI" id="CHEBI:57692"/>
    </ligand>
</feature>
<feature type="active site" description="Proton acceptor" evidence="11">
    <location>
        <position position="452"/>
    </location>
</feature>
<protein>
    <recommendedName>
        <fullName evidence="3 14">Dihydrolipoyl dehydrogenase</fullName>
        <ecNumber evidence="2 14">1.8.1.4</ecNumber>
    </recommendedName>
</protein>
<evidence type="ECO:0000259" key="16">
    <source>
        <dbReference type="Pfam" id="PF07992"/>
    </source>
</evidence>
<dbReference type="InterPro" id="IPR001100">
    <property type="entry name" value="Pyr_nuc-diS_OxRdtase"/>
</dbReference>
<feature type="binding site" evidence="12">
    <location>
        <begin position="189"/>
        <end position="196"/>
    </location>
    <ligand>
        <name>NAD(+)</name>
        <dbReference type="ChEBI" id="CHEBI:57540"/>
    </ligand>
</feature>
<evidence type="ECO:0000256" key="8">
    <source>
        <dbReference type="ARBA" id="ARBA00023157"/>
    </source>
</evidence>
<evidence type="ECO:0000313" key="17">
    <source>
        <dbReference type="EMBL" id="QOV90785.1"/>
    </source>
</evidence>
<evidence type="ECO:0000256" key="6">
    <source>
        <dbReference type="ARBA" id="ARBA00023002"/>
    </source>
</evidence>
<evidence type="ECO:0000313" key="18">
    <source>
        <dbReference type="Proteomes" id="UP000593765"/>
    </source>
</evidence>
<dbReference type="SUPFAM" id="SSF55424">
    <property type="entry name" value="FAD/NAD-linked reductases, dimerisation (C-terminal) domain"/>
    <property type="match status" value="1"/>
</dbReference>
<dbReference type="NCBIfam" id="TIGR01350">
    <property type="entry name" value="lipoamide_DH"/>
    <property type="match status" value="1"/>
</dbReference>
<dbReference type="PANTHER" id="PTHR22912">
    <property type="entry name" value="DISULFIDE OXIDOREDUCTASE"/>
    <property type="match status" value="1"/>
</dbReference>
<reference evidence="17 18" key="1">
    <citation type="submission" date="2020-10" db="EMBL/GenBank/DDBJ databases">
        <title>Wide distribution of Phycisphaera-like planctomycetes from WD2101 soil group in peatlands and genome analysis of the first cultivated representative.</title>
        <authorList>
            <person name="Dedysh S.N."/>
            <person name="Beletsky A.V."/>
            <person name="Ivanova A."/>
            <person name="Kulichevskaya I.S."/>
            <person name="Suzina N.E."/>
            <person name="Philippov D.A."/>
            <person name="Rakitin A.L."/>
            <person name="Mardanov A.V."/>
            <person name="Ravin N.V."/>
        </authorList>
    </citation>
    <scope>NUCLEOTIDE SEQUENCE [LARGE SCALE GENOMIC DNA]</scope>
    <source>
        <strain evidence="17 18">M1803</strain>
    </source>
</reference>
<evidence type="ECO:0000256" key="2">
    <source>
        <dbReference type="ARBA" id="ARBA00012608"/>
    </source>
</evidence>
<feature type="binding site" evidence="12">
    <location>
        <position position="123"/>
    </location>
    <ligand>
        <name>FAD</name>
        <dbReference type="ChEBI" id="CHEBI:57692"/>
    </ligand>
</feature>
<feature type="domain" description="Pyridine nucleotide-disulphide oxidoreductase dimerisation" evidence="15">
    <location>
        <begin position="354"/>
        <end position="463"/>
    </location>
</feature>
<accession>A0A7M2WZ85</accession>
<evidence type="ECO:0000256" key="1">
    <source>
        <dbReference type="ARBA" id="ARBA00007532"/>
    </source>
</evidence>
<keyword evidence="9 14" id="KW-0676">Redox-active center</keyword>
<dbReference type="RefSeq" id="WP_206293888.1">
    <property type="nucleotide sequence ID" value="NZ_CP063458.1"/>
</dbReference>
<dbReference type="GO" id="GO:0006103">
    <property type="term" value="P:2-oxoglutarate metabolic process"/>
    <property type="evidence" value="ECO:0007669"/>
    <property type="project" value="TreeGrafter"/>
</dbReference>
<comment type="cofactor">
    <cofactor evidence="12 14">
        <name>FAD</name>
        <dbReference type="ChEBI" id="CHEBI:57692"/>
    </cofactor>
    <text evidence="12 14">Binds 1 FAD per subunit.</text>
</comment>
<dbReference type="PRINTS" id="PR00411">
    <property type="entry name" value="PNDRDTASEI"/>
</dbReference>
<dbReference type="FunFam" id="3.30.390.30:FF:000001">
    <property type="entry name" value="Dihydrolipoyl dehydrogenase"/>
    <property type="match status" value="1"/>
</dbReference>
<evidence type="ECO:0000256" key="4">
    <source>
        <dbReference type="ARBA" id="ARBA00022630"/>
    </source>
</evidence>
<keyword evidence="6 14" id="KW-0560">Oxidoreductase</keyword>
<dbReference type="Gene3D" id="3.50.50.60">
    <property type="entry name" value="FAD/NAD(P)-binding domain"/>
    <property type="match status" value="2"/>
</dbReference>
<dbReference type="EMBL" id="CP063458">
    <property type="protein sequence ID" value="QOV90785.1"/>
    <property type="molecule type" value="Genomic_DNA"/>
</dbReference>
<dbReference type="InterPro" id="IPR016156">
    <property type="entry name" value="FAD/NAD-linked_Rdtase_dimer_sf"/>
</dbReference>
<dbReference type="SUPFAM" id="SSF51905">
    <property type="entry name" value="FAD/NAD(P)-binding domain"/>
    <property type="match status" value="1"/>
</dbReference>
<evidence type="ECO:0000256" key="9">
    <source>
        <dbReference type="ARBA" id="ARBA00023284"/>
    </source>
</evidence>
<dbReference type="InterPro" id="IPR012999">
    <property type="entry name" value="Pyr_OxRdtase_I_AS"/>
</dbReference>
<dbReference type="PIRSF" id="PIRSF000350">
    <property type="entry name" value="Mercury_reductase_MerA"/>
    <property type="match status" value="1"/>
</dbReference>
<keyword evidence="5 12" id="KW-0274">FAD</keyword>
<dbReference type="FunFam" id="3.50.50.60:FF:000001">
    <property type="entry name" value="Dihydrolipoyl dehydrogenase, mitochondrial"/>
    <property type="match status" value="1"/>
</dbReference>
<feature type="domain" description="FAD/NAD(P)-binding" evidence="16">
    <location>
        <begin position="13"/>
        <end position="335"/>
    </location>
</feature>
<dbReference type="GO" id="GO:0050660">
    <property type="term" value="F:flavin adenine dinucleotide binding"/>
    <property type="evidence" value="ECO:0007669"/>
    <property type="project" value="InterPro"/>
</dbReference>
<keyword evidence="12" id="KW-0547">Nucleotide-binding</keyword>
<sequence>MTQASDPVASNSYDLVVIGAGPGGYVAAIRAAQLGMKVACVDKGWWGGTCLNVGCIPSKAMLDSSNRYYEAKTKLAGHGINIGNLSLDLPKLLARKDQVVKGMTGGITYLFKKNKVDPYTGTGRIAAKDTVEVKAADGKTTTLKTKKILIATGSIPTELPGLPFDGKFVVTSTEALDFKEVPKKLIVVGGGYIGVEMGSVWARLGSEVVVLEFTPGILPLMDQELAGRLQVLLEKQGLKFKFGAGAQKAEIKGDKVHVTYKVGDKIETEIADKCLVCTGRKPIVAGLGLDAVGVELDQRGFVKVDAHYKTNVDGIYAIGDVIGGLMLAHKAEEEGVAAAELMVGKAGHVNYKTVPGVVYTHPELAQVGLTEAEAKKAGMEVNVGKFPMTANGRAKSIDDADGWVKIVADAKTDRIVGVQILAGHASDMIAECVVAMELAASSEDLARSFHAHPTLSEAVKEAAMAVDKRAIHV</sequence>
<dbReference type="PANTHER" id="PTHR22912:SF151">
    <property type="entry name" value="DIHYDROLIPOYL DEHYDROGENASE, MITOCHONDRIAL"/>
    <property type="match status" value="1"/>
</dbReference>
<evidence type="ECO:0000259" key="15">
    <source>
        <dbReference type="Pfam" id="PF02852"/>
    </source>
</evidence>
<evidence type="ECO:0000256" key="12">
    <source>
        <dbReference type="PIRSR" id="PIRSR000350-3"/>
    </source>
</evidence>
<evidence type="ECO:0000256" key="14">
    <source>
        <dbReference type="RuleBase" id="RU003692"/>
    </source>
</evidence>
<dbReference type="Proteomes" id="UP000593765">
    <property type="component" value="Chromosome"/>
</dbReference>